<comment type="caution">
    <text evidence="3">The sequence shown here is derived from an EMBL/GenBank/DDBJ whole genome shotgun (WGS) entry which is preliminary data.</text>
</comment>
<dbReference type="SUPFAM" id="SSF53639">
    <property type="entry name" value="AraD/HMP-PK domain-like"/>
    <property type="match status" value="1"/>
</dbReference>
<dbReference type="GO" id="GO:0051015">
    <property type="term" value="F:actin filament binding"/>
    <property type="evidence" value="ECO:0007669"/>
    <property type="project" value="TreeGrafter"/>
</dbReference>
<evidence type="ECO:0000313" key="3">
    <source>
        <dbReference type="EMBL" id="TYK53156.1"/>
    </source>
</evidence>
<dbReference type="AlphaFoldDB" id="A0A5D3FYZ5"/>
<evidence type="ECO:0000313" key="4">
    <source>
        <dbReference type="Proteomes" id="UP000323505"/>
    </source>
</evidence>
<dbReference type="EMBL" id="VSRQ01000001">
    <property type="protein sequence ID" value="TYK53156.1"/>
    <property type="molecule type" value="Genomic_DNA"/>
</dbReference>
<dbReference type="RefSeq" id="WP_148757742.1">
    <property type="nucleotide sequence ID" value="NZ_VSRQ01000001.1"/>
</dbReference>
<comment type="similarity">
    <text evidence="1">Belongs to the aldolase class II family.</text>
</comment>
<evidence type="ECO:0000256" key="1">
    <source>
        <dbReference type="ARBA" id="ARBA00037961"/>
    </source>
</evidence>
<dbReference type="Pfam" id="PF00596">
    <property type="entry name" value="Aldolase_II"/>
    <property type="match status" value="1"/>
</dbReference>
<name>A0A5D3FYZ5_9ACTN</name>
<keyword evidence="4" id="KW-1185">Reference proteome</keyword>
<dbReference type="FunFam" id="3.40.225.10:FF:000009">
    <property type="entry name" value="Class II aldolase/adducin N-terminal"/>
    <property type="match status" value="1"/>
</dbReference>
<dbReference type="InterPro" id="IPR036409">
    <property type="entry name" value="Aldolase_II/adducin_N_sf"/>
</dbReference>
<dbReference type="Proteomes" id="UP000323505">
    <property type="component" value="Unassembled WGS sequence"/>
</dbReference>
<feature type="domain" description="Class II aldolase/adducin N-terminal" evidence="2">
    <location>
        <begin position="25"/>
        <end position="205"/>
    </location>
</feature>
<dbReference type="SMART" id="SM01007">
    <property type="entry name" value="Aldolase_II"/>
    <property type="match status" value="1"/>
</dbReference>
<dbReference type="NCBIfam" id="NF004855">
    <property type="entry name" value="PRK06208.1"/>
    <property type="match status" value="1"/>
</dbReference>
<protein>
    <submittedName>
        <fullName evidence="3">Class II aldolase/adducin family protein</fullName>
    </submittedName>
</protein>
<accession>A0A5D3FYZ5</accession>
<evidence type="ECO:0000259" key="2">
    <source>
        <dbReference type="SMART" id="SM01007"/>
    </source>
</evidence>
<dbReference type="PANTHER" id="PTHR10672">
    <property type="entry name" value="ADDUCIN"/>
    <property type="match status" value="1"/>
</dbReference>
<dbReference type="PANTHER" id="PTHR10672:SF3">
    <property type="entry name" value="PROTEIN HU-LI TAI SHAO"/>
    <property type="match status" value="1"/>
</dbReference>
<sequence length="254" mass="28135">MTSRSIDLVPPEFSSVEEERRHRKERLAAALRLFAAHGFEDGVAGHITARDPEFQDHFWINPIGMPFSHIRVSDLILVNDQGEVVEGEHQTHEAPFSIHSAIYRARADVQSAAHSHSIHGRALSSLGEPIEPITQDSCAFYNDQGYLDDYTGVVLDEAEGKRLAAALGDAKAVILRNHGLLTVGTSVDAATWWFISMERSCQAQLLAKAAGKPIHIDDESAALTHRQLGGEFVGWLNFQPLYHQTVRTQPDLLE</sequence>
<reference evidence="3 4" key="1">
    <citation type="submission" date="2019-08" db="EMBL/GenBank/DDBJ databases">
        <title>Actinomadura sp. nov. CYP1-5 isolated from mountain soil.</title>
        <authorList>
            <person name="Songsumanus A."/>
            <person name="Kuncharoen N."/>
            <person name="Kudo T."/>
            <person name="Yuki M."/>
            <person name="Igarashi Y."/>
            <person name="Tanasupawat S."/>
        </authorList>
    </citation>
    <scope>NUCLEOTIDE SEQUENCE [LARGE SCALE GENOMIC DNA]</scope>
    <source>
        <strain evidence="3 4">CYP1-5</strain>
    </source>
</reference>
<dbReference type="InterPro" id="IPR051017">
    <property type="entry name" value="Aldolase-II_Adducin_sf"/>
</dbReference>
<organism evidence="3 4">
    <name type="scientific">Actinomadura decatromicini</name>
    <dbReference type="NCBI Taxonomy" id="2604572"/>
    <lineage>
        <taxon>Bacteria</taxon>
        <taxon>Bacillati</taxon>
        <taxon>Actinomycetota</taxon>
        <taxon>Actinomycetes</taxon>
        <taxon>Streptosporangiales</taxon>
        <taxon>Thermomonosporaceae</taxon>
        <taxon>Actinomadura</taxon>
    </lineage>
</organism>
<proteinExistence type="inferred from homology"/>
<dbReference type="Gene3D" id="3.40.225.10">
    <property type="entry name" value="Class II aldolase/adducin N-terminal domain"/>
    <property type="match status" value="1"/>
</dbReference>
<gene>
    <name evidence="3" type="ORF">FXF68_05385</name>
</gene>
<dbReference type="GO" id="GO:0005856">
    <property type="term" value="C:cytoskeleton"/>
    <property type="evidence" value="ECO:0007669"/>
    <property type="project" value="TreeGrafter"/>
</dbReference>
<dbReference type="InterPro" id="IPR001303">
    <property type="entry name" value="Aldolase_II/adducin_N"/>
</dbReference>